<dbReference type="InterPro" id="IPR011249">
    <property type="entry name" value="Metalloenz_LuxS/M16"/>
</dbReference>
<feature type="domain" description="Peptidase M16 N-terminal" evidence="2">
    <location>
        <begin position="16"/>
        <end position="143"/>
    </location>
</feature>
<proteinExistence type="inferred from homology"/>
<dbReference type="GO" id="GO:0046872">
    <property type="term" value="F:metal ion binding"/>
    <property type="evidence" value="ECO:0007669"/>
    <property type="project" value="InterPro"/>
</dbReference>
<name>A0A6C0IRA3_9ZZZZ</name>
<evidence type="ECO:0008006" key="5">
    <source>
        <dbReference type="Google" id="ProtNLM"/>
    </source>
</evidence>
<dbReference type="Pfam" id="PF05193">
    <property type="entry name" value="Peptidase_M16_C"/>
    <property type="match status" value="1"/>
</dbReference>
<dbReference type="InterPro" id="IPR050361">
    <property type="entry name" value="MPP/UQCRC_Complex"/>
</dbReference>
<dbReference type="PANTHER" id="PTHR11851">
    <property type="entry name" value="METALLOPROTEASE"/>
    <property type="match status" value="1"/>
</dbReference>
<feature type="domain" description="Peptidase M16 C-terminal" evidence="3">
    <location>
        <begin position="168"/>
        <end position="344"/>
    </location>
</feature>
<evidence type="ECO:0000259" key="3">
    <source>
        <dbReference type="Pfam" id="PF05193"/>
    </source>
</evidence>
<evidence type="ECO:0000313" key="4">
    <source>
        <dbReference type="EMBL" id="QHT95100.1"/>
    </source>
</evidence>
<evidence type="ECO:0000256" key="1">
    <source>
        <dbReference type="ARBA" id="ARBA00007261"/>
    </source>
</evidence>
<dbReference type="EMBL" id="MN740234">
    <property type="protein sequence ID" value="QHT95100.1"/>
    <property type="molecule type" value="Genomic_DNA"/>
</dbReference>
<protein>
    <recommendedName>
        <fullName evidence="5">Peptidase M16 N-terminal domain-containing protein</fullName>
    </recommendedName>
</protein>
<dbReference type="AlphaFoldDB" id="A0A6C0IRA3"/>
<evidence type="ECO:0000259" key="2">
    <source>
        <dbReference type="Pfam" id="PF00675"/>
    </source>
</evidence>
<dbReference type="Pfam" id="PF00675">
    <property type="entry name" value="Peptidase_M16"/>
    <property type="match status" value="1"/>
</dbReference>
<sequence>MEYTHEFVKFNNFIILLNTNKHAKTVLVESYINNGAVDEKKENLGISHLLEHICTDGWSKCRNNCSEFWKKRGVVLNASTGQTYVNYFIKGLPKYLDEMISYIISISTSPIINKNRIKKEKKAVTNELLIHAQNNQLPLYNLLNQILFTVPGLQLQDDIEAQIGNLENITPSALSKWSKEYYGSGNTIVSISGNFNKKKILSMIRKKLGKYTKYKTRPYYRNVFAPGLDVGYVKNETIDNTTIFFAFHSPIFYKDLETYYIDFFKEFINSGMTSILMYELREKRELIYNIQLDNYTTPYGTYILIETSCKNHNIEKAVKHTIRTLQRLSEGKFSSKHMEYVRESYLVKKYNDCENNDYISNFYGEQYINQLFNLESPLIISPKEMIEKIKILQKPEFVGFIKKLLIFANVKVAYQGKREVKGLDKQILKVIK</sequence>
<dbReference type="PANTHER" id="PTHR11851:SF49">
    <property type="entry name" value="MITOCHONDRIAL-PROCESSING PEPTIDASE SUBUNIT ALPHA"/>
    <property type="match status" value="1"/>
</dbReference>
<organism evidence="4">
    <name type="scientific">viral metagenome</name>
    <dbReference type="NCBI Taxonomy" id="1070528"/>
    <lineage>
        <taxon>unclassified sequences</taxon>
        <taxon>metagenomes</taxon>
        <taxon>organismal metagenomes</taxon>
    </lineage>
</organism>
<dbReference type="SUPFAM" id="SSF63411">
    <property type="entry name" value="LuxS/MPP-like metallohydrolase"/>
    <property type="match status" value="2"/>
</dbReference>
<reference evidence="4" key="1">
    <citation type="journal article" date="2020" name="Nature">
        <title>Giant virus diversity and host interactions through global metagenomics.</title>
        <authorList>
            <person name="Schulz F."/>
            <person name="Roux S."/>
            <person name="Paez-Espino D."/>
            <person name="Jungbluth S."/>
            <person name="Walsh D.A."/>
            <person name="Denef V.J."/>
            <person name="McMahon K.D."/>
            <person name="Konstantinidis K.T."/>
            <person name="Eloe-Fadrosh E.A."/>
            <person name="Kyrpides N.C."/>
            <person name="Woyke T."/>
        </authorList>
    </citation>
    <scope>NUCLEOTIDE SEQUENCE</scope>
    <source>
        <strain evidence="4">GVMAG-M-3300024261-37</strain>
    </source>
</reference>
<dbReference type="InterPro" id="IPR011765">
    <property type="entry name" value="Pept_M16_N"/>
</dbReference>
<accession>A0A6C0IRA3</accession>
<dbReference type="Gene3D" id="3.30.830.10">
    <property type="entry name" value="Metalloenzyme, LuxS/M16 peptidase-like"/>
    <property type="match status" value="2"/>
</dbReference>
<dbReference type="InterPro" id="IPR007863">
    <property type="entry name" value="Peptidase_M16_C"/>
</dbReference>
<comment type="similarity">
    <text evidence="1">Belongs to the peptidase M16 family.</text>
</comment>